<dbReference type="Proteomes" id="UP000251545">
    <property type="component" value="Unassembled WGS sequence"/>
</dbReference>
<organism evidence="2 3">
    <name type="scientific">Jejuia pallidilutea</name>
    <dbReference type="NCBI Taxonomy" id="504487"/>
    <lineage>
        <taxon>Bacteria</taxon>
        <taxon>Pseudomonadati</taxon>
        <taxon>Bacteroidota</taxon>
        <taxon>Flavobacteriia</taxon>
        <taxon>Flavobacteriales</taxon>
        <taxon>Flavobacteriaceae</taxon>
        <taxon>Jejuia</taxon>
    </lineage>
</organism>
<evidence type="ECO:0008006" key="4">
    <source>
        <dbReference type="Google" id="ProtNLM"/>
    </source>
</evidence>
<dbReference type="EMBL" id="PVEO01000025">
    <property type="protein sequence ID" value="PQV44396.1"/>
    <property type="molecule type" value="Genomic_DNA"/>
</dbReference>
<sequence>MTKYIQFFLILLTLSACGQKENEKKSPENVNEKFAESEQPIESQNEKISDEELYLNIDFQDFFEKDKISFLINNCLVFKNKILTSDKSVGLTDIFLKIKKENATLVVSINDKKNIKCKTKNTTLVLTIFVNEVENIFTLDLSKGKYVGLEKTDNNKLVLNQSQRQFEYD</sequence>
<feature type="region of interest" description="Disordered" evidence="1">
    <location>
        <begin position="23"/>
        <end position="45"/>
    </location>
</feature>
<dbReference type="RefSeq" id="WP_105474937.1">
    <property type="nucleotide sequence ID" value="NZ_PVEO01000025.1"/>
</dbReference>
<comment type="caution">
    <text evidence="2">The sequence shown here is derived from an EMBL/GenBank/DDBJ whole genome shotgun (WGS) entry which is preliminary data.</text>
</comment>
<feature type="compositionally biased region" description="Basic and acidic residues" evidence="1">
    <location>
        <begin position="23"/>
        <end position="36"/>
    </location>
</feature>
<evidence type="ECO:0000256" key="1">
    <source>
        <dbReference type="SAM" id="MobiDB-lite"/>
    </source>
</evidence>
<name>A0A362WYW4_9FLAO</name>
<dbReference type="PROSITE" id="PS51257">
    <property type="entry name" value="PROKAR_LIPOPROTEIN"/>
    <property type="match status" value="1"/>
</dbReference>
<dbReference type="AlphaFoldDB" id="A0A362WYW4"/>
<protein>
    <recommendedName>
        <fullName evidence="4">Lipoprotein</fullName>
    </recommendedName>
</protein>
<evidence type="ECO:0000313" key="2">
    <source>
        <dbReference type="EMBL" id="PQV44396.1"/>
    </source>
</evidence>
<gene>
    <name evidence="2" type="ORF">CLV33_1251</name>
</gene>
<reference evidence="2 3" key="1">
    <citation type="submission" date="2018-02" db="EMBL/GenBank/DDBJ databases">
        <title>Genomic Encyclopedia of Archaeal and Bacterial Type Strains, Phase II (KMG-II): from individual species to whole genera.</title>
        <authorList>
            <person name="Goeker M."/>
        </authorList>
    </citation>
    <scope>NUCLEOTIDE SEQUENCE [LARGE SCALE GENOMIC DNA]</scope>
    <source>
        <strain evidence="2 3">DSM 21165</strain>
    </source>
</reference>
<proteinExistence type="predicted"/>
<evidence type="ECO:0000313" key="3">
    <source>
        <dbReference type="Proteomes" id="UP000251545"/>
    </source>
</evidence>
<accession>A0A362WYW4</accession>